<dbReference type="EMBL" id="AYYC01000489">
    <property type="protein sequence ID" value="ETK05573.1"/>
    <property type="molecule type" value="Genomic_DNA"/>
</dbReference>
<evidence type="ECO:0000313" key="2">
    <source>
        <dbReference type="Proteomes" id="UP000018872"/>
    </source>
</evidence>
<organism evidence="1 2">
    <name type="scientific">Tannerella sp. oral taxon BU063 isolate Cell 5</name>
    <dbReference type="NCBI Taxonomy" id="1410950"/>
    <lineage>
        <taxon>Bacteria</taxon>
        <taxon>Pseudomonadati</taxon>
        <taxon>Bacteroidota</taxon>
        <taxon>Bacteroidia</taxon>
        <taxon>Bacteroidales</taxon>
        <taxon>Tannerellaceae</taxon>
        <taxon>Tannerella</taxon>
    </lineage>
</organism>
<evidence type="ECO:0000313" key="1">
    <source>
        <dbReference type="EMBL" id="ETK05573.1"/>
    </source>
</evidence>
<dbReference type="AlphaFoldDB" id="W2CEV0"/>
<name>W2CEV0_9BACT</name>
<comment type="caution">
    <text evidence="1">The sequence shown here is derived from an EMBL/GenBank/DDBJ whole genome shotgun (WGS) entry which is preliminary data.</text>
</comment>
<proteinExistence type="predicted"/>
<gene>
    <name evidence="1" type="ORF">T229_02595</name>
</gene>
<dbReference type="Proteomes" id="UP000018872">
    <property type="component" value="Unassembled WGS sequence"/>
</dbReference>
<accession>W2CEV0</accession>
<protein>
    <submittedName>
        <fullName evidence="1">Uncharacterized protein</fullName>
    </submittedName>
</protein>
<reference evidence="1 2" key="1">
    <citation type="submission" date="2013-11" db="EMBL/GenBank/DDBJ databases">
        <title>Single cell genomics of uncultured Tannerella BU063 (oral taxon 286).</title>
        <authorList>
            <person name="Beall C.J."/>
            <person name="Campbell A.G."/>
            <person name="Griffen A.L."/>
            <person name="Podar M."/>
            <person name="Leys E.J."/>
        </authorList>
    </citation>
    <scope>NUCLEOTIDE SEQUENCE [LARGE SCALE GENOMIC DNA]</scope>
    <source>
        <strain evidence="1">Cell 5</strain>
    </source>
</reference>
<sequence>MLPIKLDMEQQEMGRMEKMEILFFHKRLLITCEIY</sequence>